<feature type="transmembrane region" description="Helical" evidence="2">
    <location>
        <begin position="130"/>
        <end position="151"/>
    </location>
</feature>
<keyword evidence="4" id="KW-1185">Reference proteome</keyword>
<name>A0A084G881_PSEDA</name>
<dbReference type="KEGG" id="sapo:SAPIO_CDS4455"/>
<evidence type="ECO:0000256" key="2">
    <source>
        <dbReference type="SAM" id="Phobius"/>
    </source>
</evidence>
<dbReference type="RefSeq" id="XP_016643342.1">
    <property type="nucleotide sequence ID" value="XM_016786997.1"/>
</dbReference>
<protein>
    <submittedName>
        <fullName evidence="3">Uncharacterized protein</fullName>
    </submittedName>
</protein>
<dbReference type="OrthoDB" id="5211263at2759"/>
<sequence>MGRHRAHARFDRAEWRLRYLVPLWILQILLSIAILALFATRLRSTLEAWKQGGGEGGFPLFVVIWECSNLALGVVAPCLAGYEIFRFVQETLTPRTVLTTQFITFGVAAAALTLSVFVHTQRRVPGKDSVIGLILSSVAVAASLIPALYALRNHRRLASYDELTYPTNTKPYGFFADPESQQHLDRSSRASIISTLSGENIPSARRISSASSILSIRRLPSAATNPPSLAPPTVTTTISVRSSPAGAPAPLVPSACETVPLQDLNRHHSVYNHERDTQFDEYVSARNSQLSFREHVDQAFGAELGWNLGASPSALAEGLNRKGSVVSSGTLGSGGVTVARVPSGTAHSLGAVPEEVEERGGDVRRGDEDRAREALLEDGRH</sequence>
<organism evidence="3 4">
    <name type="scientific">Pseudallescheria apiosperma</name>
    <name type="common">Scedosporium apiospermum</name>
    <dbReference type="NCBI Taxonomy" id="563466"/>
    <lineage>
        <taxon>Eukaryota</taxon>
        <taxon>Fungi</taxon>
        <taxon>Dikarya</taxon>
        <taxon>Ascomycota</taxon>
        <taxon>Pezizomycotina</taxon>
        <taxon>Sordariomycetes</taxon>
        <taxon>Hypocreomycetidae</taxon>
        <taxon>Microascales</taxon>
        <taxon>Microascaceae</taxon>
        <taxon>Scedosporium</taxon>
    </lineage>
</organism>
<feature type="compositionally biased region" description="Basic and acidic residues" evidence="1">
    <location>
        <begin position="358"/>
        <end position="381"/>
    </location>
</feature>
<gene>
    <name evidence="3" type="ORF">SAPIO_CDS4455</name>
</gene>
<accession>A0A084G881</accession>
<proteinExistence type="predicted"/>
<evidence type="ECO:0000256" key="1">
    <source>
        <dbReference type="SAM" id="MobiDB-lite"/>
    </source>
</evidence>
<keyword evidence="2" id="KW-1133">Transmembrane helix</keyword>
<dbReference type="GeneID" id="27723527"/>
<evidence type="ECO:0000313" key="4">
    <source>
        <dbReference type="Proteomes" id="UP000028545"/>
    </source>
</evidence>
<dbReference type="AlphaFoldDB" id="A0A084G881"/>
<feature type="transmembrane region" description="Helical" evidence="2">
    <location>
        <begin position="21"/>
        <end position="40"/>
    </location>
</feature>
<keyword evidence="2" id="KW-0812">Transmembrane</keyword>
<comment type="caution">
    <text evidence="3">The sequence shown here is derived from an EMBL/GenBank/DDBJ whole genome shotgun (WGS) entry which is preliminary data.</text>
</comment>
<dbReference type="EMBL" id="JOWA01000092">
    <property type="protein sequence ID" value="KEZ43543.1"/>
    <property type="molecule type" value="Genomic_DNA"/>
</dbReference>
<evidence type="ECO:0000313" key="3">
    <source>
        <dbReference type="EMBL" id="KEZ43543.1"/>
    </source>
</evidence>
<keyword evidence="2" id="KW-0472">Membrane</keyword>
<dbReference type="VEuPathDB" id="FungiDB:SAPIO_CDS4455"/>
<feature type="transmembrane region" description="Helical" evidence="2">
    <location>
        <begin position="97"/>
        <end position="118"/>
    </location>
</feature>
<reference evidence="3 4" key="1">
    <citation type="journal article" date="2014" name="Genome Announc.">
        <title>Draft genome sequence of the pathogenic fungus Scedosporium apiospermum.</title>
        <authorList>
            <person name="Vandeputte P."/>
            <person name="Ghamrawi S."/>
            <person name="Rechenmann M."/>
            <person name="Iltis A."/>
            <person name="Giraud S."/>
            <person name="Fleury M."/>
            <person name="Thornton C."/>
            <person name="Delhaes L."/>
            <person name="Meyer W."/>
            <person name="Papon N."/>
            <person name="Bouchara J.P."/>
        </authorList>
    </citation>
    <scope>NUCLEOTIDE SEQUENCE [LARGE SCALE GENOMIC DNA]</scope>
    <source>
        <strain evidence="3 4">IHEM 14462</strain>
    </source>
</reference>
<feature type="transmembrane region" description="Helical" evidence="2">
    <location>
        <begin position="60"/>
        <end position="85"/>
    </location>
</feature>
<dbReference type="Proteomes" id="UP000028545">
    <property type="component" value="Unassembled WGS sequence"/>
</dbReference>
<feature type="region of interest" description="Disordered" evidence="1">
    <location>
        <begin position="337"/>
        <end position="381"/>
    </location>
</feature>
<dbReference type="HOGENOM" id="CLU_044514_0_0_1"/>
<dbReference type="OMA" id="EALTPWT"/>